<protein>
    <submittedName>
        <fullName evidence="2">Sip1-related alpha-galactosidase</fullName>
    </submittedName>
</protein>
<evidence type="ECO:0000313" key="3">
    <source>
        <dbReference type="Proteomes" id="UP000738431"/>
    </source>
</evidence>
<organism evidence="2 3">
    <name type="scientific">Actomonas aquatica</name>
    <dbReference type="NCBI Taxonomy" id="2866162"/>
    <lineage>
        <taxon>Bacteria</taxon>
        <taxon>Pseudomonadati</taxon>
        <taxon>Verrucomicrobiota</taxon>
        <taxon>Opitutia</taxon>
        <taxon>Opitutales</taxon>
        <taxon>Opitutaceae</taxon>
        <taxon>Actomonas</taxon>
    </lineage>
</organism>
<dbReference type="Pfam" id="PF05691">
    <property type="entry name" value="Raffinose_syn"/>
    <property type="match status" value="1"/>
</dbReference>
<dbReference type="Proteomes" id="UP000738431">
    <property type="component" value="Chromosome"/>
</dbReference>
<evidence type="ECO:0000313" key="2">
    <source>
        <dbReference type="EMBL" id="WRQ86394.1"/>
    </source>
</evidence>
<keyword evidence="3" id="KW-1185">Reference proteome</keyword>
<dbReference type="SUPFAM" id="SSF51445">
    <property type="entry name" value="(Trans)glycosidases"/>
    <property type="match status" value="1"/>
</dbReference>
<dbReference type="Gene3D" id="3.20.20.70">
    <property type="entry name" value="Aldolase class I"/>
    <property type="match status" value="2"/>
</dbReference>
<reference evidence="2 3" key="1">
    <citation type="submission" date="2021-08" db="EMBL/GenBank/DDBJ databases">
        <authorList>
            <person name="Zhang D."/>
            <person name="Zhang A."/>
            <person name="Wang L."/>
        </authorList>
    </citation>
    <scope>NUCLEOTIDE SEQUENCE [LARGE SCALE GENOMIC DNA]</scope>
    <source>
        <strain evidence="2 3">WL0086</strain>
    </source>
</reference>
<dbReference type="PANTHER" id="PTHR31268:SF32">
    <property type="entry name" value="GALACTINOL--SUCROSE GALACTOSYLTRANSFERASE 2-RELATED"/>
    <property type="match status" value="1"/>
</dbReference>
<dbReference type="InterPro" id="IPR017853">
    <property type="entry name" value="GH"/>
</dbReference>
<accession>A0ABZ1C7A2</accession>
<name>A0ABZ1C7A2_9BACT</name>
<evidence type="ECO:0000256" key="1">
    <source>
        <dbReference type="ARBA" id="ARBA00023277"/>
    </source>
</evidence>
<dbReference type="InterPro" id="IPR013785">
    <property type="entry name" value="Aldolase_TIM"/>
</dbReference>
<keyword evidence="1" id="KW-0119">Carbohydrate metabolism</keyword>
<reference evidence="2 3" key="2">
    <citation type="submission" date="2023-12" db="EMBL/GenBank/DDBJ databases">
        <title>Description of an unclassified Opitutus bacterium of Verrucomicrobiota.</title>
        <authorList>
            <person name="Zhang D.-F."/>
        </authorList>
    </citation>
    <scope>NUCLEOTIDE SEQUENCE [LARGE SCALE GENOMIC DNA]</scope>
    <source>
        <strain evidence="2 3">WL0086</strain>
    </source>
</reference>
<sequence>MSCPSPSPSTHPRAHPAAPTDVLRRMLPGLDVSDWKLHPDACGTGVFLAPAVTPPHPAAAATATFALGPVAGLRRFTASFRCSPFWVRPTVGLDIAEVPPGTMWLLAETTADTYVLFVPLLGDHCAFTLQGDADGLSLHAETGDPAVPVAAEVGLFVASGPDPFALLHRAAEAVRRQQNLSPAPADLPVPDFVELFGWCTWDAFYHEVSPAKVLEGLRAFAAAGVSPRLLILDDGWQSIKTAPGGEKVLTDWQPNARFGHDLSALVQTSKTTFGISRFLVWHALTGYWGGVCPKALPACAPRRVPRTFSPALLVQDKTGELAKWGPAVNVPSAAAVADFFENYHHHLRAQGVDGVKVDNQAVLEGVASGLGGRVPLSRAYRRALAASAQRHFDGRVLHCMSCSPEGLYLGHASLMRTSDDFWPDRAASHGQHLYNNAHASLWWGEFIRPDWDMFQSGHPRGGFHAAARVLSGGPVYVSDSPGQHDAALLRQLVLSDGSVLRADGPGCLTRDLLFTDPTREPALLKIFNRVGDTGLLGVFNAQAPRDAQPAATAASPARLTGTTGVDDVADLAGDAFVAYHARTRRLVPCDRHTRLEFDLAAGEWELITFAPVVDGCAVIGLADKLNSAAAVSSRRDTADGTITELNLRDGGEFLAWTPQPPAAVHCDGATVPFTHTTDGAVRAHLPTGAPRHVMLRWS</sequence>
<dbReference type="InterPro" id="IPR008811">
    <property type="entry name" value="Glycosyl_hydrolases_36"/>
</dbReference>
<proteinExistence type="predicted"/>
<dbReference type="RefSeq" id="WP_221031317.1">
    <property type="nucleotide sequence ID" value="NZ_CP139781.1"/>
</dbReference>
<dbReference type="EMBL" id="CP139781">
    <property type="protein sequence ID" value="WRQ86394.1"/>
    <property type="molecule type" value="Genomic_DNA"/>
</dbReference>
<dbReference type="PANTHER" id="PTHR31268">
    <property type="match status" value="1"/>
</dbReference>
<gene>
    <name evidence="2" type="ORF">K1X11_016380</name>
</gene>